<dbReference type="Proteomes" id="UP000028999">
    <property type="component" value="Unassembled WGS sequence"/>
</dbReference>
<accession>A0A078FU51</accession>
<dbReference type="AlphaFoldDB" id="A0A078FU51"/>
<evidence type="ECO:0000313" key="2">
    <source>
        <dbReference type="Proteomes" id="UP000028999"/>
    </source>
</evidence>
<keyword evidence="2" id="KW-1185">Reference proteome</keyword>
<proteinExistence type="predicted"/>
<reference evidence="1 2" key="1">
    <citation type="journal article" date="2014" name="Science">
        <title>Plant genetics. Early allopolyploid evolution in the post-Neolithic Brassica napus oilseed genome.</title>
        <authorList>
            <person name="Chalhoub B."/>
            <person name="Denoeud F."/>
            <person name="Liu S."/>
            <person name="Parkin I.A."/>
            <person name="Tang H."/>
            <person name="Wang X."/>
            <person name="Chiquet J."/>
            <person name="Belcram H."/>
            <person name="Tong C."/>
            <person name="Samans B."/>
            <person name="Correa M."/>
            <person name="Da Silva C."/>
            <person name="Just J."/>
            <person name="Falentin C."/>
            <person name="Koh C.S."/>
            <person name="Le Clainche I."/>
            <person name="Bernard M."/>
            <person name="Bento P."/>
            <person name="Noel B."/>
            <person name="Labadie K."/>
            <person name="Alberti A."/>
            <person name="Charles M."/>
            <person name="Arnaud D."/>
            <person name="Guo H."/>
            <person name="Daviaud C."/>
            <person name="Alamery S."/>
            <person name="Jabbari K."/>
            <person name="Zhao M."/>
            <person name="Edger P.P."/>
            <person name="Chelaifa H."/>
            <person name="Tack D."/>
            <person name="Lassalle G."/>
            <person name="Mestiri I."/>
            <person name="Schnel N."/>
            <person name="Le Paslier M.C."/>
            <person name="Fan G."/>
            <person name="Renault V."/>
            <person name="Bayer P.E."/>
            <person name="Golicz A.A."/>
            <person name="Manoli S."/>
            <person name="Lee T.H."/>
            <person name="Thi V.H."/>
            <person name="Chalabi S."/>
            <person name="Hu Q."/>
            <person name="Fan C."/>
            <person name="Tollenaere R."/>
            <person name="Lu Y."/>
            <person name="Battail C."/>
            <person name="Shen J."/>
            <person name="Sidebottom C.H."/>
            <person name="Wang X."/>
            <person name="Canaguier A."/>
            <person name="Chauveau A."/>
            <person name="Berard A."/>
            <person name="Deniot G."/>
            <person name="Guan M."/>
            <person name="Liu Z."/>
            <person name="Sun F."/>
            <person name="Lim Y.P."/>
            <person name="Lyons E."/>
            <person name="Town C.D."/>
            <person name="Bancroft I."/>
            <person name="Wang X."/>
            <person name="Meng J."/>
            <person name="Ma J."/>
            <person name="Pires J.C."/>
            <person name="King G.J."/>
            <person name="Brunel D."/>
            <person name="Delourme R."/>
            <person name="Renard M."/>
            <person name="Aury J.M."/>
            <person name="Adams K.L."/>
            <person name="Batley J."/>
            <person name="Snowdon R.J."/>
            <person name="Tost J."/>
            <person name="Edwards D."/>
            <person name="Zhou Y."/>
            <person name="Hua W."/>
            <person name="Sharpe A.G."/>
            <person name="Paterson A.H."/>
            <person name="Guan C."/>
            <person name="Wincker P."/>
        </authorList>
    </citation>
    <scope>NUCLEOTIDE SEQUENCE [LARGE SCALE GENOMIC DNA]</scope>
    <source>
        <strain evidence="2">cv. Darmor-bzh</strain>
    </source>
</reference>
<organism evidence="1 2">
    <name type="scientific">Brassica napus</name>
    <name type="common">Rape</name>
    <dbReference type="NCBI Taxonomy" id="3708"/>
    <lineage>
        <taxon>Eukaryota</taxon>
        <taxon>Viridiplantae</taxon>
        <taxon>Streptophyta</taxon>
        <taxon>Embryophyta</taxon>
        <taxon>Tracheophyta</taxon>
        <taxon>Spermatophyta</taxon>
        <taxon>Magnoliopsida</taxon>
        <taxon>eudicotyledons</taxon>
        <taxon>Gunneridae</taxon>
        <taxon>Pentapetalae</taxon>
        <taxon>rosids</taxon>
        <taxon>malvids</taxon>
        <taxon>Brassicales</taxon>
        <taxon>Brassicaceae</taxon>
        <taxon>Brassiceae</taxon>
        <taxon>Brassica</taxon>
    </lineage>
</organism>
<protein>
    <submittedName>
        <fullName evidence="1">BnaA08g02630D protein</fullName>
    </submittedName>
</protein>
<dbReference type="OMA" id="QKLEMCV"/>
<dbReference type="EMBL" id="LK032064">
    <property type="protein sequence ID" value="CDY16504.1"/>
    <property type="molecule type" value="Genomic_DNA"/>
</dbReference>
<dbReference type="KEGG" id="bna:106443912"/>
<dbReference type="PANTHER" id="PTHR37705">
    <property type="entry name" value="BNAA08G11710D PROTEIN"/>
    <property type="match status" value="1"/>
</dbReference>
<gene>
    <name evidence="1" type="primary">BnaA08g02630D</name>
    <name evidence="1" type="ORF">GSBRNA2T00091103001</name>
</gene>
<sequence>MVTMKLEICIELVKLTVDFVAAVAESIEVAFRNRPPPPIPHLAVRNGRRSNHSAIPIPLVGFL</sequence>
<name>A0A078FU51_BRANA</name>
<dbReference type="SMR" id="A0A078FU51"/>
<dbReference type="PANTHER" id="PTHR37705:SF4">
    <property type="entry name" value="GENOME ASSEMBLY, CHROMOSOME: A08"/>
    <property type="match status" value="1"/>
</dbReference>
<dbReference type="PaxDb" id="3708-A0A078FU51"/>
<dbReference type="KEGG" id="bna:106443911"/>
<dbReference type="Gramene" id="CDY16504">
    <property type="protein sequence ID" value="CDY16504"/>
    <property type="gene ID" value="GSBRNA2T00091103001"/>
</dbReference>
<evidence type="ECO:0000313" key="1">
    <source>
        <dbReference type="EMBL" id="CDY16504.1"/>
    </source>
</evidence>
<dbReference type="OrthoDB" id="1741118at2759"/>